<name>A0A0H4KI99_9BACI</name>
<dbReference type="KEGG" id="beo:BEH_07835"/>
<reference evidence="2" key="2">
    <citation type="submission" date="2015-06" db="EMBL/GenBank/DDBJ databases">
        <title>Genome Sequence of Bacillus endophyticus and Analysis of its Companion Mechanism in the Ketogulonigenium vulgare-Bacillus strain Consortium.</title>
        <authorList>
            <person name="Jia N."/>
            <person name="Du J."/>
            <person name="Ding M.-Z."/>
            <person name="Gao F."/>
            <person name="Yuan Y.-J."/>
        </authorList>
    </citation>
    <scope>NUCLEOTIDE SEQUENCE [LARGE SCALE GENOMIC DNA]</scope>
    <source>
        <strain evidence="2">Hbe603</strain>
    </source>
</reference>
<keyword evidence="2" id="KW-1185">Reference proteome</keyword>
<evidence type="ECO:0000313" key="2">
    <source>
        <dbReference type="Proteomes" id="UP000036202"/>
    </source>
</evidence>
<gene>
    <name evidence="1" type="ORF">BEH_07835</name>
</gene>
<dbReference type="RefSeq" id="WP_046216980.1">
    <property type="nucleotide sequence ID" value="NZ_CP011974.1"/>
</dbReference>
<dbReference type="PATRIC" id="fig|135735.6.peg.1606"/>
<accession>A0A0H4KI99</accession>
<dbReference type="Proteomes" id="UP000036202">
    <property type="component" value="Chromosome"/>
</dbReference>
<evidence type="ECO:0000313" key="1">
    <source>
        <dbReference type="EMBL" id="AKO92019.1"/>
    </source>
</evidence>
<proteinExistence type="predicted"/>
<sequence length="87" mass="10126">MQKVEIQVEESVRYEDTIQVIQPTDMSDEQFDKILNQAEKENRRFEGGAKDLASILERLGIKVVSQTFNFPESPRRSELEIIDVRDV</sequence>
<dbReference type="EMBL" id="CP011974">
    <property type="protein sequence ID" value="AKO92019.1"/>
    <property type="molecule type" value="Genomic_DNA"/>
</dbReference>
<reference evidence="1 2" key="1">
    <citation type="journal article" date="2015" name="PLoS ONE">
        <title>Genome Sequence of Bacillus endophyticus and Analysis of Its Companion Mechanism in the Ketogulonigenium vulgare-Bacillus Strain Consortium.</title>
        <authorList>
            <person name="Jia N."/>
            <person name="Du J."/>
            <person name="Ding M.Z."/>
            <person name="Gao F."/>
            <person name="Yuan Y.J."/>
        </authorList>
    </citation>
    <scope>NUCLEOTIDE SEQUENCE [LARGE SCALE GENOMIC DNA]</scope>
    <source>
        <strain evidence="1 2">Hbe603</strain>
    </source>
</reference>
<protein>
    <submittedName>
        <fullName evidence="1">Uncharacterized protein</fullName>
    </submittedName>
</protein>
<dbReference type="AlphaFoldDB" id="A0A0H4KI99"/>
<organism evidence="1 2">
    <name type="scientific">Priestia filamentosa</name>
    <dbReference type="NCBI Taxonomy" id="1402861"/>
    <lineage>
        <taxon>Bacteria</taxon>
        <taxon>Bacillati</taxon>
        <taxon>Bacillota</taxon>
        <taxon>Bacilli</taxon>
        <taxon>Bacillales</taxon>
        <taxon>Bacillaceae</taxon>
        <taxon>Priestia</taxon>
    </lineage>
</organism>